<gene>
    <name evidence="1" type="ORF">KME25_29020</name>
</gene>
<sequence>MIWVLYLRRAVLGCSQETARYWIAKAQAGQAHNWDDPSRGRPRLVDERYLNRLKELVNHSPREYGYSFSRWTGEWLAKHMAKELGITVSGSYINMLLNSDLARIRINP</sequence>
<dbReference type="Proteomes" id="UP000753908">
    <property type="component" value="Unassembled WGS sequence"/>
</dbReference>
<dbReference type="AlphaFoldDB" id="A0A951PRL4"/>
<reference evidence="1" key="2">
    <citation type="journal article" date="2022" name="Microbiol. Resour. Announc.">
        <title>Metagenome Sequencing to Explore Phylogenomics of Terrestrial Cyanobacteria.</title>
        <authorList>
            <person name="Ward R.D."/>
            <person name="Stajich J.E."/>
            <person name="Johansen J.R."/>
            <person name="Huntemann M."/>
            <person name="Clum A."/>
            <person name="Foster B."/>
            <person name="Foster B."/>
            <person name="Roux S."/>
            <person name="Palaniappan K."/>
            <person name="Varghese N."/>
            <person name="Mukherjee S."/>
            <person name="Reddy T.B.K."/>
            <person name="Daum C."/>
            <person name="Copeland A."/>
            <person name="Chen I.A."/>
            <person name="Ivanova N.N."/>
            <person name="Kyrpides N.C."/>
            <person name="Shapiro N."/>
            <person name="Eloe-Fadrosh E.A."/>
            <person name="Pietrasiak N."/>
        </authorList>
    </citation>
    <scope>NUCLEOTIDE SEQUENCE</scope>
    <source>
        <strain evidence="1">CPER-KK1</strain>
    </source>
</reference>
<accession>A0A951PRL4</accession>
<evidence type="ECO:0000313" key="1">
    <source>
        <dbReference type="EMBL" id="MBW4548448.1"/>
    </source>
</evidence>
<reference evidence="1" key="1">
    <citation type="submission" date="2021-05" db="EMBL/GenBank/DDBJ databases">
        <authorList>
            <person name="Pietrasiak N."/>
            <person name="Ward R."/>
            <person name="Stajich J.E."/>
            <person name="Kurbessoian T."/>
        </authorList>
    </citation>
    <scope>NUCLEOTIDE SEQUENCE</scope>
    <source>
        <strain evidence="1">CPER-KK1</strain>
    </source>
</reference>
<dbReference type="SUPFAM" id="SSF46689">
    <property type="entry name" value="Homeodomain-like"/>
    <property type="match status" value="1"/>
</dbReference>
<protein>
    <submittedName>
        <fullName evidence="1">Helix-turn-helix domain-containing protein</fullName>
    </submittedName>
</protein>
<comment type="caution">
    <text evidence="1">The sequence shown here is derived from an EMBL/GenBank/DDBJ whole genome shotgun (WGS) entry which is preliminary data.</text>
</comment>
<evidence type="ECO:0000313" key="2">
    <source>
        <dbReference type="Proteomes" id="UP000753908"/>
    </source>
</evidence>
<name>A0A951PRL4_9CYAN</name>
<proteinExistence type="predicted"/>
<dbReference type="InterPro" id="IPR009057">
    <property type="entry name" value="Homeodomain-like_sf"/>
</dbReference>
<dbReference type="EMBL" id="JAHHIF010000062">
    <property type="protein sequence ID" value="MBW4548448.1"/>
    <property type="molecule type" value="Genomic_DNA"/>
</dbReference>
<dbReference type="Pfam" id="PF13565">
    <property type="entry name" value="HTH_32"/>
    <property type="match status" value="1"/>
</dbReference>
<organism evidence="1 2">
    <name type="scientific">Symplocastrum torsivum CPER-KK1</name>
    <dbReference type="NCBI Taxonomy" id="450513"/>
    <lineage>
        <taxon>Bacteria</taxon>
        <taxon>Bacillati</taxon>
        <taxon>Cyanobacteriota</taxon>
        <taxon>Cyanophyceae</taxon>
        <taxon>Oscillatoriophycideae</taxon>
        <taxon>Oscillatoriales</taxon>
        <taxon>Microcoleaceae</taxon>
        <taxon>Symplocastrum</taxon>
    </lineage>
</organism>